<reference evidence="2" key="1">
    <citation type="submission" date="2022-07" db="EMBL/GenBank/DDBJ databases">
        <title>Chromosome-level genome of Muraenolepis orangiensis.</title>
        <authorList>
            <person name="Kim J."/>
        </authorList>
    </citation>
    <scope>NUCLEOTIDE SEQUENCE</scope>
    <source>
        <strain evidence="2">KU_S4_2022</strain>
        <tissue evidence="2">Muscle</tissue>
    </source>
</reference>
<dbReference type="AlphaFoldDB" id="A0A9Q0DYK1"/>
<dbReference type="EMBL" id="JANIIK010000110">
    <property type="protein sequence ID" value="KAJ3596819.1"/>
    <property type="molecule type" value="Genomic_DNA"/>
</dbReference>
<evidence type="ECO:0000313" key="2">
    <source>
        <dbReference type="EMBL" id="KAJ3596819.1"/>
    </source>
</evidence>
<accession>A0A9Q0DYK1</accession>
<name>A0A9Q0DYK1_9TELE</name>
<dbReference type="Proteomes" id="UP001148018">
    <property type="component" value="Unassembled WGS sequence"/>
</dbReference>
<gene>
    <name evidence="2" type="ORF">NHX12_003219</name>
</gene>
<organism evidence="2 3">
    <name type="scientific">Muraenolepis orangiensis</name>
    <name type="common">Patagonian moray cod</name>
    <dbReference type="NCBI Taxonomy" id="630683"/>
    <lineage>
        <taxon>Eukaryota</taxon>
        <taxon>Metazoa</taxon>
        <taxon>Chordata</taxon>
        <taxon>Craniata</taxon>
        <taxon>Vertebrata</taxon>
        <taxon>Euteleostomi</taxon>
        <taxon>Actinopterygii</taxon>
        <taxon>Neopterygii</taxon>
        <taxon>Teleostei</taxon>
        <taxon>Neoteleostei</taxon>
        <taxon>Acanthomorphata</taxon>
        <taxon>Zeiogadaria</taxon>
        <taxon>Gadariae</taxon>
        <taxon>Gadiformes</taxon>
        <taxon>Muraenolepidoidei</taxon>
        <taxon>Muraenolepididae</taxon>
        <taxon>Muraenolepis</taxon>
    </lineage>
</organism>
<proteinExistence type="predicted"/>
<evidence type="ECO:0000313" key="3">
    <source>
        <dbReference type="Proteomes" id="UP001148018"/>
    </source>
</evidence>
<protein>
    <submittedName>
        <fullName evidence="2">Uncharacterized protein</fullName>
    </submittedName>
</protein>
<sequence length="111" mass="12049">MKVPREGEGAGGWGKSRTDQEGEEGEMREADKQPPFDSSSIMCVAAMGNADTPISIGWEKNPTSRLLRPVIGAREEAQEVTERGPNQPSKGGLETLCAARGENQQWPIVLR</sequence>
<comment type="caution">
    <text evidence="2">The sequence shown here is derived from an EMBL/GenBank/DDBJ whole genome shotgun (WGS) entry which is preliminary data.</text>
</comment>
<feature type="compositionally biased region" description="Basic and acidic residues" evidence="1">
    <location>
        <begin position="16"/>
        <end position="34"/>
    </location>
</feature>
<evidence type="ECO:0000256" key="1">
    <source>
        <dbReference type="SAM" id="MobiDB-lite"/>
    </source>
</evidence>
<feature type="region of interest" description="Disordered" evidence="1">
    <location>
        <begin position="1"/>
        <end position="39"/>
    </location>
</feature>
<keyword evidence="3" id="KW-1185">Reference proteome</keyword>